<dbReference type="PROSITE" id="PS51257">
    <property type="entry name" value="PROKAR_LIPOPROTEIN"/>
    <property type="match status" value="1"/>
</dbReference>
<dbReference type="EMBL" id="CP002156">
    <property type="protein sequence ID" value="ADM10798.1"/>
    <property type="molecule type" value="Genomic_DNA"/>
</dbReference>
<evidence type="ECO:0008006" key="5">
    <source>
        <dbReference type="Google" id="ProtNLM"/>
    </source>
</evidence>
<proteinExistence type="predicted"/>
<organism evidence="3 4">
    <name type="scientific">Parvularcula bermudensis (strain ATCC BAA-594 / HTCC2503 / KCTC 12087)</name>
    <dbReference type="NCBI Taxonomy" id="314260"/>
    <lineage>
        <taxon>Bacteria</taxon>
        <taxon>Pseudomonadati</taxon>
        <taxon>Pseudomonadota</taxon>
        <taxon>Alphaproteobacteria</taxon>
        <taxon>Parvularculales</taxon>
        <taxon>Parvularculaceae</taxon>
        <taxon>Parvularcula</taxon>
    </lineage>
</organism>
<reference evidence="3 4" key="2">
    <citation type="journal article" date="2011" name="J. Bacteriol.">
        <title>Complete genome sequence of strain HTCC2503T of Parvularcula bermudensis, the type species of the order "Parvularculales" in the class Alphaproteobacteria.</title>
        <authorList>
            <person name="Oh H.M."/>
            <person name="Kang I."/>
            <person name="Vergin K.L."/>
            <person name="Kang D."/>
            <person name="Rhee K.H."/>
            <person name="Giovannoni S.J."/>
            <person name="Cho J.C."/>
        </authorList>
    </citation>
    <scope>NUCLEOTIDE SEQUENCE [LARGE SCALE GENOMIC DNA]</scope>
    <source>
        <strain evidence="4">ATCC BAA-594 / HTCC2503 / KCTC 12087</strain>
    </source>
</reference>
<accession>E0THY7</accession>
<keyword evidence="2" id="KW-0732">Signal</keyword>
<feature type="region of interest" description="Disordered" evidence="1">
    <location>
        <begin position="19"/>
        <end position="59"/>
    </location>
</feature>
<gene>
    <name evidence="3" type="ordered locus">PB2503_00145</name>
</gene>
<dbReference type="STRING" id="314260.PB2503_00145"/>
<reference evidence="4" key="1">
    <citation type="submission" date="2010-08" db="EMBL/GenBank/DDBJ databases">
        <title>Genome sequence of Parvularcula bermudensis HTCC2503.</title>
        <authorList>
            <person name="Kang D.-M."/>
            <person name="Oh H.-M."/>
            <person name="Cho J.-C."/>
        </authorList>
    </citation>
    <scope>NUCLEOTIDE SEQUENCE [LARGE SCALE GENOMIC DNA]</scope>
    <source>
        <strain evidence="4">ATCC BAA-594 / HTCC2503 / KCTC 12087</strain>
    </source>
</reference>
<dbReference type="Gene3D" id="2.40.50.320">
    <property type="entry name" value="Copper binding periplasmic protein CusF"/>
    <property type="match status" value="1"/>
</dbReference>
<evidence type="ECO:0000313" key="4">
    <source>
        <dbReference type="Proteomes" id="UP000001302"/>
    </source>
</evidence>
<dbReference type="InterPro" id="IPR042230">
    <property type="entry name" value="CusF_sf"/>
</dbReference>
<evidence type="ECO:0000256" key="1">
    <source>
        <dbReference type="SAM" id="MobiDB-lite"/>
    </source>
</evidence>
<dbReference type="Pfam" id="PF11604">
    <property type="entry name" value="CusF_Ec"/>
    <property type="match status" value="1"/>
</dbReference>
<dbReference type="KEGG" id="pbr:PB2503_00145"/>
<evidence type="ECO:0000313" key="3">
    <source>
        <dbReference type="EMBL" id="ADM10798.1"/>
    </source>
</evidence>
<dbReference type="AlphaFoldDB" id="E0THY7"/>
<dbReference type="Proteomes" id="UP000001302">
    <property type="component" value="Chromosome"/>
</dbReference>
<dbReference type="RefSeq" id="WP_013301772.1">
    <property type="nucleotide sequence ID" value="NC_014414.1"/>
</dbReference>
<evidence type="ECO:0000256" key="2">
    <source>
        <dbReference type="SAM" id="SignalP"/>
    </source>
</evidence>
<keyword evidence="4" id="KW-1185">Reference proteome</keyword>
<name>E0THY7_PARBH</name>
<dbReference type="InterPro" id="IPR021647">
    <property type="entry name" value="CusF_Ec"/>
</dbReference>
<feature type="chain" id="PRO_5003140676" description="Copper-binding protein" evidence="2">
    <location>
        <begin position="26"/>
        <end position="140"/>
    </location>
</feature>
<dbReference type="OrthoDB" id="9816061at2"/>
<feature type="compositionally biased region" description="Gly residues" evidence="1">
    <location>
        <begin position="45"/>
        <end position="56"/>
    </location>
</feature>
<sequence length="140" mass="14667">MKPIILLTASMLALTGCGGSGDATAPDSAETPSAPHDMADHDMPGHGGSMGEGSAHGEGRIVSVDLEGRRIEIDHGPLEGADMGAMTMFFGTTRDVDLETLSAGDEIMFMVKQGRDGSWRVTHACDQGAEMSDCMAEMDH</sequence>
<protein>
    <recommendedName>
        <fullName evidence="5">Copper-binding protein</fullName>
    </recommendedName>
</protein>
<feature type="signal peptide" evidence="2">
    <location>
        <begin position="1"/>
        <end position="25"/>
    </location>
</feature>
<dbReference type="HOGENOM" id="CLU_140852_2_2_5"/>
<dbReference type="eggNOG" id="COG5569">
    <property type="taxonomic scope" value="Bacteria"/>
</dbReference>